<dbReference type="EMBL" id="LTDM01000013">
    <property type="protein sequence ID" value="OLS02971.1"/>
    <property type="molecule type" value="Genomic_DNA"/>
</dbReference>
<dbReference type="Gene3D" id="3.60.21.10">
    <property type="match status" value="1"/>
</dbReference>
<dbReference type="RefSeq" id="WP_084191861.1">
    <property type="nucleotide sequence ID" value="NZ_LTDM01000013.1"/>
</dbReference>
<accession>A0A1U7M6Q7</accession>
<keyword evidence="1" id="KW-0378">Hydrolase</keyword>
<dbReference type="PANTHER" id="PTHR30337">
    <property type="entry name" value="COMPONENT OF ATP-DEPENDENT DSDNA EXONUCLEASE"/>
    <property type="match status" value="1"/>
</dbReference>
<dbReference type="AlphaFoldDB" id="A0A1U7M6Q7"/>
<dbReference type="CDD" id="cd00840">
    <property type="entry name" value="MPP_Mre11_N"/>
    <property type="match status" value="1"/>
</dbReference>
<sequence length="362" mass="42376">MISFVHTADIHLGLQFKGYLSPEKAIERRAELWSTFQRIVEYTRDNRIDFLFIAGDLFEEQYFTLGDIKRVREILETAIDVNIVIIAGNHDFLDNKSLYGKVEWSKNVTIFNGAKIQKKVFEDLNTVIYGYSWDKISIKEGLSLEGFEIHDEDYKNILLIHGDIGSESNYLPLDIKALENLNMDYIALGHIHKPEKIRKNIAYSGSPEPLDFGETGPRGFMKGNISKEKKTVDFVPFSKREYKSEVIYIDETMGYLDILEKFKVIDEIERKKDFFRININGYRDKDINLKFLHRDLKNDFFHLEIIDKSIPDYDLETMEADYKDNIIGQFINTMKTKDIKEKRVKDALYYGLEALLKEKIDI</sequence>
<dbReference type="InterPro" id="IPR029052">
    <property type="entry name" value="Metallo-depent_PP-like"/>
</dbReference>
<evidence type="ECO:0000313" key="4">
    <source>
        <dbReference type="Proteomes" id="UP000186112"/>
    </source>
</evidence>
<evidence type="ECO:0000313" key="3">
    <source>
        <dbReference type="EMBL" id="OLS02971.1"/>
    </source>
</evidence>
<protein>
    <submittedName>
        <fullName evidence="3">Putative metallophosphoesterase YhaO</fullName>
    </submittedName>
</protein>
<gene>
    <name evidence="3" type="primary">yhaO</name>
    <name evidence="3" type="ORF">TICRE_10280</name>
</gene>
<dbReference type="Proteomes" id="UP000186112">
    <property type="component" value="Unassembled WGS sequence"/>
</dbReference>
<dbReference type="InterPro" id="IPR050535">
    <property type="entry name" value="DNA_Repair-Maintenance_Comp"/>
</dbReference>
<evidence type="ECO:0000256" key="1">
    <source>
        <dbReference type="ARBA" id="ARBA00022801"/>
    </source>
</evidence>
<feature type="domain" description="Calcineurin-like phosphoesterase" evidence="2">
    <location>
        <begin position="3"/>
        <end position="194"/>
    </location>
</feature>
<reference evidence="3 4" key="1">
    <citation type="submission" date="2016-02" db="EMBL/GenBank/DDBJ databases">
        <title>Genome sequence of Tissierella creatinophila DSM 6911.</title>
        <authorList>
            <person name="Poehlein A."/>
            <person name="Daniel R."/>
        </authorList>
    </citation>
    <scope>NUCLEOTIDE SEQUENCE [LARGE SCALE GENOMIC DNA]</scope>
    <source>
        <strain evidence="3 4">DSM 6911</strain>
    </source>
</reference>
<dbReference type="InterPro" id="IPR041796">
    <property type="entry name" value="Mre11_N"/>
</dbReference>
<dbReference type="Pfam" id="PF00149">
    <property type="entry name" value="Metallophos"/>
    <property type="match status" value="1"/>
</dbReference>
<evidence type="ECO:0000259" key="2">
    <source>
        <dbReference type="Pfam" id="PF00149"/>
    </source>
</evidence>
<dbReference type="InterPro" id="IPR004843">
    <property type="entry name" value="Calcineurin-like_PHP"/>
</dbReference>
<dbReference type="GO" id="GO:0016787">
    <property type="term" value="F:hydrolase activity"/>
    <property type="evidence" value="ECO:0007669"/>
    <property type="project" value="UniProtKB-KW"/>
</dbReference>
<name>A0A1U7M6Q7_TISCR</name>
<proteinExistence type="predicted"/>
<organism evidence="3 4">
    <name type="scientific">Tissierella creatinophila DSM 6911</name>
    <dbReference type="NCBI Taxonomy" id="1123403"/>
    <lineage>
        <taxon>Bacteria</taxon>
        <taxon>Bacillati</taxon>
        <taxon>Bacillota</taxon>
        <taxon>Tissierellia</taxon>
        <taxon>Tissierellales</taxon>
        <taxon>Tissierellaceae</taxon>
        <taxon>Tissierella</taxon>
    </lineage>
</organism>
<comment type="caution">
    <text evidence="3">The sequence shown here is derived from an EMBL/GenBank/DDBJ whole genome shotgun (WGS) entry which is preliminary data.</text>
</comment>
<keyword evidence="4" id="KW-1185">Reference proteome</keyword>
<dbReference type="OrthoDB" id="9773856at2"/>
<dbReference type="SUPFAM" id="SSF56300">
    <property type="entry name" value="Metallo-dependent phosphatases"/>
    <property type="match status" value="1"/>
</dbReference>